<accession>A0AAV1L4N8</accession>
<proteinExistence type="predicted"/>
<keyword evidence="4" id="KW-1185">Reference proteome</keyword>
<dbReference type="InterPro" id="IPR029526">
    <property type="entry name" value="PGBD"/>
</dbReference>
<feature type="region of interest" description="Disordered" evidence="1">
    <location>
        <begin position="1"/>
        <end position="20"/>
    </location>
</feature>
<dbReference type="EMBL" id="CAVLGL010000083">
    <property type="protein sequence ID" value="CAK1588967.1"/>
    <property type="molecule type" value="Genomic_DNA"/>
</dbReference>
<evidence type="ECO:0000313" key="4">
    <source>
        <dbReference type="Proteomes" id="UP001314205"/>
    </source>
</evidence>
<reference evidence="3 4" key="1">
    <citation type="submission" date="2023-11" db="EMBL/GenBank/DDBJ databases">
        <authorList>
            <person name="Hedman E."/>
            <person name="Englund M."/>
            <person name="Stromberg M."/>
            <person name="Nyberg Akerstrom W."/>
            <person name="Nylinder S."/>
            <person name="Jareborg N."/>
            <person name="Kallberg Y."/>
            <person name="Kronander E."/>
        </authorList>
    </citation>
    <scope>NUCLEOTIDE SEQUENCE [LARGE SCALE GENOMIC DNA]</scope>
</reference>
<name>A0AAV1L4N8_9NEOP</name>
<feature type="region of interest" description="Disordered" evidence="1">
    <location>
        <begin position="252"/>
        <end position="284"/>
    </location>
</feature>
<sequence length="405" mass="45499">MLELCFSSSEEPNMVTESNRSPKSSFLFRKVFKRFPGVRSENISVSPNTGHSYQELTNVSPSPCVQRDTSCCTDQNVGKSNLHTSYFPSTSKQGSSQFVPPSTPDTDCMDLQTKKIKIIEEIIIPAPKYAPVFTDTAMGNNYTLPLVPLSGGNFTYGSLSNISVSNMITLDESFDEQKISDLLNTPKRNNRTIKEKLSSYLNFDKTPKEPQSDLSAPDPSQLPLDMDKATKTQCASTSNVVIKDNATITSTSINSTHENDPVIDTDDDSSYAPSTSSESESDITVITTEDECDGDSNNQLNNGTPQNITTQQENVAEDADGDEWVDIEDTTPEFEEYPHECQYSVPENVKTLDELFRLFLTDEIVDKMVLETNLYAEKFLTNPDLKRKFRFRYWKPINREEMLKF</sequence>
<protein>
    <recommendedName>
        <fullName evidence="2">PiggyBac transposable element-derived protein domain-containing protein</fullName>
    </recommendedName>
</protein>
<dbReference type="Proteomes" id="UP001314205">
    <property type="component" value="Unassembled WGS sequence"/>
</dbReference>
<dbReference type="Pfam" id="PF13843">
    <property type="entry name" value="DDE_Tnp_1_7"/>
    <property type="match status" value="1"/>
</dbReference>
<feature type="region of interest" description="Disordered" evidence="1">
    <location>
        <begin position="199"/>
        <end position="235"/>
    </location>
</feature>
<dbReference type="AlphaFoldDB" id="A0AAV1L4N8"/>
<feature type="domain" description="PiggyBac transposable element-derived protein" evidence="2">
    <location>
        <begin position="354"/>
        <end position="405"/>
    </location>
</feature>
<organism evidence="3 4">
    <name type="scientific">Parnassius mnemosyne</name>
    <name type="common">clouded apollo</name>
    <dbReference type="NCBI Taxonomy" id="213953"/>
    <lineage>
        <taxon>Eukaryota</taxon>
        <taxon>Metazoa</taxon>
        <taxon>Ecdysozoa</taxon>
        <taxon>Arthropoda</taxon>
        <taxon>Hexapoda</taxon>
        <taxon>Insecta</taxon>
        <taxon>Pterygota</taxon>
        <taxon>Neoptera</taxon>
        <taxon>Endopterygota</taxon>
        <taxon>Lepidoptera</taxon>
        <taxon>Glossata</taxon>
        <taxon>Ditrysia</taxon>
        <taxon>Papilionoidea</taxon>
        <taxon>Papilionidae</taxon>
        <taxon>Parnassiinae</taxon>
        <taxon>Parnassini</taxon>
        <taxon>Parnassius</taxon>
        <taxon>Driopa</taxon>
    </lineage>
</organism>
<evidence type="ECO:0000313" key="3">
    <source>
        <dbReference type="EMBL" id="CAK1588967.1"/>
    </source>
</evidence>
<evidence type="ECO:0000256" key="1">
    <source>
        <dbReference type="SAM" id="MobiDB-lite"/>
    </source>
</evidence>
<comment type="caution">
    <text evidence="3">The sequence shown here is derived from an EMBL/GenBank/DDBJ whole genome shotgun (WGS) entry which is preliminary data.</text>
</comment>
<evidence type="ECO:0000259" key="2">
    <source>
        <dbReference type="Pfam" id="PF13843"/>
    </source>
</evidence>
<feature type="compositionally biased region" description="Low complexity" evidence="1">
    <location>
        <begin position="270"/>
        <end position="284"/>
    </location>
</feature>
<gene>
    <name evidence="3" type="ORF">PARMNEM_LOCUS9537</name>
</gene>